<feature type="region of interest" description="Disordered" evidence="2">
    <location>
        <begin position="427"/>
        <end position="572"/>
    </location>
</feature>
<accession>A0ABV0SN97</accession>
<comment type="caution">
    <text evidence="3">The sequence shown here is derived from an EMBL/GenBank/DDBJ whole genome shotgun (WGS) entry which is preliminary data.</text>
</comment>
<feature type="compositionally biased region" description="Low complexity" evidence="2">
    <location>
        <begin position="664"/>
        <end position="675"/>
    </location>
</feature>
<feature type="non-terminal residue" evidence="3">
    <location>
        <position position="838"/>
    </location>
</feature>
<dbReference type="PANTHER" id="PTHR22836:SF0">
    <property type="entry name" value="PRE-MRNA 3' END PROCESSING PROTEIN WDR33"/>
    <property type="match status" value="1"/>
</dbReference>
<feature type="compositionally biased region" description="Acidic residues" evidence="2">
    <location>
        <begin position="804"/>
        <end position="814"/>
    </location>
</feature>
<feature type="compositionally biased region" description="Basic and acidic residues" evidence="2">
    <location>
        <begin position="769"/>
        <end position="787"/>
    </location>
</feature>
<feature type="compositionally biased region" description="Gly residues" evidence="2">
    <location>
        <begin position="788"/>
        <end position="798"/>
    </location>
</feature>
<dbReference type="SUPFAM" id="SSF50978">
    <property type="entry name" value="WD40 repeat-like"/>
    <property type="match status" value="1"/>
</dbReference>
<dbReference type="EMBL" id="JAHRIQ010002389">
    <property type="protein sequence ID" value="MEQ2222055.1"/>
    <property type="molecule type" value="Genomic_DNA"/>
</dbReference>
<feature type="repeat" description="WD" evidence="1">
    <location>
        <begin position="59"/>
        <end position="91"/>
    </location>
</feature>
<gene>
    <name evidence="3" type="ORF">ILYODFUR_021974</name>
</gene>
<organism evidence="3 4">
    <name type="scientific">Ilyodon furcidens</name>
    <name type="common">goldbreast splitfin</name>
    <dbReference type="NCBI Taxonomy" id="33524"/>
    <lineage>
        <taxon>Eukaryota</taxon>
        <taxon>Metazoa</taxon>
        <taxon>Chordata</taxon>
        <taxon>Craniata</taxon>
        <taxon>Vertebrata</taxon>
        <taxon>Euteleostomi</taxon>
        <taxon>Actinopterygii</taxon>
        <taxon>Neopterygii</taxon>
        <taxon>Teleostei</taxon>
        <taxon>Neoteleostei</taxon>
        <taxon>Acanthomorphata</taxon>
        <taxon>Ovalentaria</taxon>
        <taxon>Atherinomorphae</taxon>
        <taxon>Cyprinodontiformes</taxon>
        <taxon>Goodeidae</taxon>
        <taxon>Ilyodon</taxon>
    </lineage>
</organism>
<evidence type="ECO:0000256" key="2">
    <source>
        <dbReference type="SAM" id="MobiDB-lite"/>
    </source>
</evidence>
<feature type="repeat" description="WD" evidence="1">
    <location>
        <begin position="145"/>
        <end position="186"/>
    </location>
</feature>
<reference evidence="3 4" key="1">
    <citation type="submission" date="2021-06" db="EMBL/GenBank/DDBJ databases">
        <authorList>
            <person name="Palmer J.M."/>
        </authorList>
    </citation>
    <scope>NUCLEOTIDE SEQUENCE [LARGE SCALE GENOMIC DNA]</scope>
    <source>
        <strain evidence="4">if_2019</strain>
        <tissue evidence="3">Muscle</tissue>
    </source>
</reference>
<feature type="compositionally biased region" description="Polar residues" evidence="2">
    <location>
        <begin position="651"/>
        <end position="663"/>
    </location>
</feature>
<evidence type="ECO:0008006" key="5">
    <source>
        <dbReference type="Google" id="ProtNLM"/>
    </source>
</evidence>
<feature type="compositionally biased region" description="Pro residues" evidence="2">
    <location>
        <begin position="464"/>
        <end position="479"/>
    </location>
</feature>
<feature type="repeat" description="WD" evidence="1">
    <location>
        <begin position="232"/>
        <end position="263"/>
    </location>
</feature>
<dbReference type="InterPro" id="IPR036322">
    <property type="entry name" value="WD40_repeat_dom_sf"/>
</dbReference>
<dbReference type="PANTHER" id="PTHR22836">
    <property type="entry name" value="WD40 REPEAT PROTEIN"/>
    <property type="match status" value="1"/>
</dbReference>
<keyword evidence="1" id="KW-0853">WD repeat</keyword>
<dbReference type="Proteomes" id="UP001482620">
    <property type="component" value="Unassembled WGS sequence"/>
</dbReference>
<feature type="compositionally biased region" description="Gly residues" evidence="2">
    <location>
        <begin position="611"/>
        <end position="645"/>
    </location>
</feature>
<feature type="repeat" description="WD" evidence="1">
    <location>
        <begin position="101"/>
        <end position="127"/>
    </location>
</feature>
<dbReference type="Pfam" id="PF00400">
    <property type="entry name" value="WD40"/>
    <property type="match status" value="6"/>
</dbReference>
<feature type="repeat" description="WD" evidence="1">
    <location>
        <begin position="18"/>
        <end position="50"/>
    </location>
</feature>
<dbReference type="InterPro" id="IPR045245">
    <property type="entry name" value="Pfs2-like"/>
</dbReference>
<feature type="region of interest" description="Disordered" evidence="2">
    <location>
        <begin position="606"/>
        <end position="838"/>
    </location>
</feature>
<dbReference type="SMART" id="SM00320">
    <property type="entry name" value="WD40"/>
    <property type="match status" value="6"/>
</dbReference>
<dbReference type="InterPro" id="IPR001680">
    <property type="entry name" value="WD40_rpt"/>
</dbReference>
<evidence type="ECO:0000313" key="3">
    <source>
        <dbReference type="EMBL" id="MEQ2222055.1"/>
    </source>
</evidence>
<proteinExistence type="predicted"/>
<dbReference type="CDD" id="cd00200">
    <property type="entry name" value="WD40"/>
    <property type="match status" value="1"/>
</dbReference>
<feature type="region of interest" description="Disordered" evidence="2">
    <location>
        <begin position="1"/>
        <end position="21"/>
    </location>
</feature>
<feature type="compositionally biased region" description="Basic and acidic residues" evidence="2">
    <location>
        <begin position="729"/>
        <end position="740"/>
    </location>
</feature>
<dbReference type="Gene3D" id="2.130.10.10">
    <property type="entry name" value="YVTN repeat-like/Quinoprotein amine dehydrogenase"/>
    <property type="match status" value="2"/>
</dbReference>
<feature type="repeat" description="WD" evidence="1">
    <location>
        <begin position="188"/>
        <end position="220"/>
    </location>
</feature>
<evidence type="ECO:0000256" key="1">
    <source>
        <dbReference type="PROSITE-ProRule" id="PRU00221"/>
    </source>
</evidence>
<name>A0ABV0SN97_9TELE</name>
<protein>
    <recommendedName>
        <fullName evidence="5">Pre-mRNA 3' end processing protein WDR33</fullName>
    </recommendedName>
</protein>
<dbReference type="InterPro" id="IPR015943">
    <property type="entry name" value="WD40/YVTN_repeat-like_dom_sf"/>
</dbReference>
<keyword evidence="4" id="KW-1185">Reference proteome</keyword>
<feature type="compositionally biased region" description="Low complexity" evidence="2">
    <location>
        <begin position="535"/>
        <end position="556"/>
    </location>
</feature>
<sequence length="838" mass="90509">MHPGREAVMFPETPDPTEKAHDSPVRAMTWSHNDMWMLTADHSGYVKYWQSNMNNVKMFQAHKEAIREASFSPTDNKFATCSDDGTVRIWDFLRCHEERILRGHGADVKCVDWHPTKGLVVSGSKDSQQPIKFWDPKTGQSLATLHAHKNTVMEVKWNLNGNWLLTASRDHLCKLFDIRNLKEELQVFRGHKKEATAVAWHPVHEGLFASGGSDGSLLFWHAGVEKEVGGMEMAHEGMIWSLAWHPLGHILCSGSNDHTSKFWTRNRPGDKMRDRYNLNLLPGMSEDGVEYDDVEPNSLATIPGMGIPEQLKAAMEQEQSNKEVAPEVEMSIPGLDWGMDEVMGKDSKKVPQKKVPYAKPIPAQFQQAWAENKVPMMPPSADLSKDRNMEQKVEGKKKTQAELEQEMAALQYTNPQLLEQMKMSQMISDGNMGPPQGPGSMHPFQGPGGPGSSGPPGQQGYAPNMPPQQMPNNMPPPIGPGGMQQSFMQPGQMGPPSGTPSHQGPPQGMMGPSDMQEQQRHPGPPRHMGPQGPHSMGPRGMQGPPGGMMSHPPRGMGLRDPQGPPPQGGMMPHQGNMMGPQGQLQGGMMGPPPRTHGNMPNNYGMGNMQGPQGGMQGPQGGMQGPQGGMQGPQGGMQGPQGGIQGPHGNMQGPSYIQHQGQNSGPMMHGMGPQGPNNKGDHRGPPPNHHLGPSDRQGPGGSGGPDSGSGSYWGDNQQGRRGPQDFDGGQDFHSRGEDSWRPKGPGPGPGYQGGGHRGAGHRGGGGNWGPDERFSGGDFRGRRDDRFRGGGSGRPGGRGYAEEYSGQEEGFDSAEEISRGWDSGGRVRPPRGGGPPRGG</sequence>
<evidence type="ECO:0000313" key="4">
    <source>
        <dbReference type="Proteomes" id="UP001482620"/>
    </source>
</evidence>
<dbReference type="PROSITE" id="PS50082">
    <property type="entry name" value="WD_REPEATS_2"/>
    <property type="match status" value="6"/>
</dbReference>
<feature type="compositionally biased region" description="Gly residues" evidence="2">
    <location>
        <begin position="748"/>
        <end position="767"/>
    </location>
</feature>
<dbReference type="PROSITE" id="PS50294">
    <property type="entry name" value="WD_REPEATS_REGION"/>
    <property type="match status" value="4"/>
</dbReference>
<feature type="compositionally biased region" description="Gly residues" evidence="2">
    <location>
        <begin position="697"/>
        <end position="706"/>
    </location>
</feature>